<feature type="transmembrane region" description="Helical" evidence="11">
    <location>
        <begin position="65"/>
        <end position="82"/>
    </location>
</feature>
<dbReference type="Pfam" id="PF01061">
    <property type="entry name" value="ABC2_membrane"/>
    <property type="match status" value="1"/>
</dbReference>
<feature type="transmembrane region" description="Helical" evidence="11">
    <location>
        <begin position="234"/>
        <end position="251"/>
    </location>
</feature>
<dbReference type="PANTHER" id="PTHR30413:SF10">
    <property type="entry name" value="CAPSULE POLYSACCHARIDE EXPORT INNER-MEMBRANE PROTEIN CTRC"/>
    <property type="match status" value="1"/>
</dbReference>
<evidence type="ECO:0000256" key="3">
    <source>
        <dbReference type="ARBA" id="ARBA00022448"/>
    </source>
</evidence>
<feature type="domain" description="ABC transmembrane type-2" evidence="12">
    <location>
        <begin position="29"/>
        <end position="254"/>
    </location>
</feature>
<accession>A0AAI9DR01</accession>
<protein>
    <recommendedName>
        <fullName evidence="11">Transport permease protein</fullName>
    </recommendedName>
</protein>
<evidence type="ECO:0000256" key="10">
    <source>
        <dbReference type="ARBA" id="ARBA00023136"/>
    </source>
</evidence>
<evidence type="ECO:0000256" key="7">
    <source>
        <dbReference type="ARBA" id="ARBA00022903"/>
    </source>
</evidence>
<keyword evidence="7" id="KW-0972">Capsule biogenesis/degradation</keyword>
<feature type="transmembrane region" description="Helical" evidence="11">
    <location>
        <begin position="143"/>
        <end position="171"/>
    </location>
</feature>
<dbReference type="PANTHER" id="PTHR30413">
    <property type="entry name" value="INNER MEMBRANE TRANSPORT PERMEASE"/>
    <property type="match status" value="1"/>
</dbReference>
<proteinExistence type="inferred from homology"/>
<evidence type="ECO:0000256" key="5">
    <source>
        <dbReference type="ARBA" id="ARBA00022597"/>
    </source>
</evidence>
<evidence type="ECO:0000259" key="12">
    <source>
        <dbReference type="PROSITE" id="PS51012"/>
    </source>
</evidence>
<dbReference type="GO" id="GO:0043190">
    <property type="term" value="C:ATP-binding cassette (ABC) transporter complex"/>
    <property type="evidence" value="ECO:0007669"/>
    <property type="project" value="InterPro"/>
</dbReference>
<evidence type="ECO:0000256" key="11">
    <source>
        <dbReference type="RuleBase" id="RU361157"/>
    </source>
</evidence>
<keyword evidence="4 11" id="KW-1003">Cell membrane</keyword>
<evidence type="ECO:0000256" key="2">
    <source>
        <dbReference type="ARBA" id="ARBA00007783"/>
    </source>
</evidence>
<evidence type="ECO:0000256" key="9">
    <source>
        <dbReference type="ARBA" id="ARBA00023047"/>
    </source>
</evidence>
<evidence type="ECO:0000256" key="6">
    <source>
        <dbReference type="ARBA" id="ARBA00022692"/>
    </source>
</evidence>
<reference evidence="13" key="1">
    <citation type="submission" date="2024-02" db="EMBL/GenBank/DDBJ databases">
        <authorList>
            <consortium name="Clinical and Environmental Microbiology Branch: Whole genome sequencing antimicrobial resistance pathogens in the healthcare setting"/>
        </authorList>
    </citation>
    <scope>NUCLEOTIDE SEQUENCE</scope>
    <source>
        <strain evidence="13">2021DK-00143</strain>
    </source>
</reference>
<gene>
    <name evidence="13" type="ORF">QEG54_005434</name>
</gene>
<dbReference type="PIRSF" id="PIRSF006648">
    <property type="entry name" value="DrrB"/>
    <property type="match status" value="1"/>
</dbReference>
<feature type="transmembrane region" description="Helical" evidence="11">
    <location>
        <begin position="32"/>
        <end position="53"/>
    </location>
</feature>
<comment type="caution">
    <text evidence="13">The sequence shown here is derived from an EMBL/GenBank/DDBJ whole genome shotgun (WGS) entry which is preliminary data.</text>
</comment>
<feature type="transmembrane region" description="Helical" evidence="11">
    <location>
        <begin position="177"/>
        <end position="195"/>
    </location>
</feature>
<evidence type="ECO:0000313" key="13">
    <source>
        <dbReference type="EMBL" id="EML1474589.1"/>
    </source>
</evidence>
<dbReference type="RefSeq" id="WP_048288062.1">
    <property type="nucleotide sequence ID" value="NZ_CACVCI010000001.1"/>
</dbReference>
<dbReference type="InterPro" id="IPR000412">
    <property type="entry name" value="ABC_2_transport"/>
</dbReference>
<keyword evidence="5" id="KW-0762">Sugar transport</keyword>
<keyword evidence="3 11" id="KW-0813">Transport</keyword>
<dbReference type="GO" id="GO:0015920">
    <property type="term" value="P:lipopolysaccharide transport"/>
    <property type="evidence" value="ECO:0007669"/>
    <property type="project" value="TreeGrafter"/>
</dbReference>
<dbReference type="InterPro" id="IPR047817">
    <property type="entry name" value="ABC2_TM_bact-type"/>
</dbReference>
<evidence type="ECO:0000256" key="4">
    <source>
        <dbReference type="ARBA" id="ARBA00022475"/>
    </source>
</evidence>
<sequence>MVKYFLNNKTLILKLAKRDIDSKYKGSLMGGFWAIVNPVIMLCVYSFVFSEVFKAKWGTLEGGKGTFAVVLFAGLIIFNFLAECLSRGPVLFTSNVNYVKKVVFPLGCLPFSIVLSAIFNFLISFVILIVAELIVFGTLPFTVLYFPLFIVPLFIIGFSLIVIFSTIGVFFRDIAQAIPIIITFLMFLSPIFYPLSAIPKSFQDIMVFNPLAFLIENARDILIFGRSIPVEKYAMLYTASFIFLAVAMKIFKSAKKGFADVL</sequence>
<evidence type="ECO:0000256" key="1">
    <source>
        <dbReference type="ARBA" id="ARBA00004651"/>
    </source>
</evidence>
<name>A0AAI9DR01_PLUGE</name>
<feature type="transmembrane region" description="Helical" evidence="11">
    <location>
        <begin position="102"/>
        <end position="131"/>
    </location>
</feature>
<dbReference type="PROSITE" id="PS51012">
    <property type="entry name" value="ABC_TM2"/>
    <property type="match status" value="1"/>
</dbReference>
<dbReference type="PRINTS" id="PR00164">
    <property type="entry name" value="ABC2TRNSPORT"/>
</dbReference>
<dbReference type="GO" id="GO:0140359">
    <property type="term" value="F:ABC-type transporter activity"/>
    <property type="evidence" value="ECO:0007669"/>
    <property type="project" value="InterPro"/>
</dbReference>
<dbReference type="EMBL" id="ABLOKC030000061">
    <property type="protein sequence ID" value="EML1474589.1"/>
    <property type="molecule type" value="Genomic_DNA"/>
</dbReference>
<comment type="similarity">
    <text evidence="2 11">Belongs to the ABC-2 integral membrane protein family.</text>
</comment>
<evidence type="ECO:0000256" key="8">
    <source>
        <dbReference type="ARBA" id="ARBA00022989"/>
    </source>
</evidence>
<keyword evidence="10 11" id="KW-0472">Membrane</keyword>
<dbReference type="InterPro" id="IPR013525">
    <property type="entry name" value="ABC2_TM"/>
</dbReference>
<organism evidence="13">
    <name type="scientific">Pluralibacter gergoviae</name>
    <name type="common">Enterobacter gergoviae</name>
    <dbReference type="NCBI Taxonomy" id="61647"/>
    <lineage>
        <taxon>Bacteria</taxon>
        <taxon>Pseudomonadati</taxon>
        <taxon>Pseudomonadota</taxon>
        <taxon>Gammaproteobacteria</taxon>
        <taxon>Enterobacterales</taxon>
        <taxon>Enterobacteriaceae</taxon>
        <taxon>Pluralibacter</taxon>
    </lineage>
</organism>
<keyword evidence="8 11" id="KW-1133">Transmembrane helix</keyword>
<keyword evidence="6 11" id="KW-0812">Transmembrane</keyword>
<dbReference type="AlphaFoldDB" id="A0AAI9DR01"/>
<keyword evidence="9" id="KW-0625">Polysaccharide transport</keyword>
<comment type="subcellular location">
    <subcellularLocation>
        <location evidence="11">Cell inner membrane</location>
        <topology evidence="11">Multi-pass membrane protein</topology>
    </subcellularLocation>
    <subcellularLocation>
        <location evidence="1">Cell membrane</location>
        <topology evidence="1">Multi-pass membrane protein</topology>
    </subcellularLocation>
</comment>
<dbReference type="GO" id="GO:0015774">
    <property type="term" value="P:polysaccharide transport"/>
    <property type="evidence" value="ECO:0007669"/>
    <property type="project" value="UniProtKB-KW"/>
</dbReference>